<proteinExistence type="predicted"/>
<comment type="caution">
    <text evidence="3">The sequence shown here is derived from an EMBL/GenBank/DDBJ whole genome shotgun (WGS) entry which is preliminary data.</text>
</comment>
<sequence length="264" mass="28995">MTLRKMSDNDYEMPIPFSNTGFAPVIPEPVASSDEDFVDVRDLPRCTSENHVNLAAQRWRQHNAINHSSSYRRIPATGTSHEGANNLRRSVSFASCKTKKICGPTDNTTRTEKPHITPQNSAAYVVSITKEGRPNFNAYETKKHSLPTQDQKSRRNTTEKGESLSAQRLEAESMLRTHSFGSSIPSRVNLRDSAIDLVSDDEDSEAYTAVSLAGTLSNKTAALVAPKVPSKRKNRKLYIIIAILSGIILVLGGLGLGLALALFR</sequence>
<feature type="transmembrane region" description="Helical" evidence="2">
    <location>
        <begin position="237"/>
        <end position="263"/>
    </location>
</feature>
<dbReference type="EMBL" id="CAWYQH010000097">
    <property type="protein sequence ID" value="CAK8683216.1"/>
    <property type="molecule type" value="Genomic_DNA"/>
</dbReference>
<feature type="compositionally biased region" description="Basic and acidic residues" evidence="1">
    <location>
        <begin position="151"/>
        <end position="162"/>
    </location>
</feature>
<dbReference type="Proteomes" id="UP001642483">
    <property type="component" value="Unassembled WGS sequence"/>
</dbReference>
<evidence type="ECO:0000313" key="4">
    <source>
        <dbReference type="Proteomes" id="UP001642483"/>
    </source>
</evidence>
<feature type="region of interest" description="Disordered" evidence="1">
    <location>
        <begin position="138"/>
        <end position="167"/>
    </location>
</feature>
<evidence type="ECO:0000313" key="3">
    <source>
        <dbReference type="EMBL" id="CAK8683216.1"/>
    </source>
</evidence>
<keyword evidence="4" id="KW-1185">Reference proteome</keyword>
<accession>A0ABP0FUA7</accession>
<name>A0ABP0FUA7_CLALP</name>
<keyword evidence="2" id="KW-1133">Transmembrane helix</keyword>
<reference evidence="3 4" key="1">
    <citation type="submission" date="2024-02" db="EMBL/GenBank/DDBJ databases">
        <authorList>
            <person name="Daric V."/>
            <person name="Darras S."/>
        </authorList>
    </citation>
    <scope>NUCLEOTIDE SEQUENCE [LARGE SCALE GENOMIC DNA]</scope>
</reference>
<evidence type="ECO:0000256" key="1">
    <source>
        <dbReference type="SAM" id="MobiDB-lite"/>
    </source>
</evidence>
<keyword evidence="2" id="KW-0472">Membrane</keyword>
<keyword evidence="2" id="KW-0812">Transmembrane</keyword>
<gene>
    <name evidence="3" type="ORF">CVLEPA_LOCUS14314</name>
</gene>
<protein>
    <submittedName>
        <fullName evidence="3">Uncharacterized protein</fullName>
    </submittedName>
</protein>
<organism evidence="3 4">
    <name type="scientific">Clavelina lepadiformis</name>
    <name type="common">Light-bulb sea squirt</name>
    <name type="synonym">Ascidia lepadiformis</name>
    <dbReference type="NCBI Taxonomy" id="159417"/>
    <lineage>
        <taxon>Eukaryota</taxon>
        <taxon>Metazoa</taxon>
        <taxon>Chordata</taxon>
        <taxon>Tunicata</taxon>
        <taxon>Ascidiacea</taxon>
        <taxon>Aplousobranchia</taxon>
        <taxon>Clavelinidae</taxon>
        <taxon>Clavelina</taxon>
    </lineage>
</organism>
<evidence type="ECO:0000256" key="2">
    <source>
        <dbReference type="SAM" id="Phobius"/>
    </source>
</evidence>